<keyword evidence="4" id="KW-0547">Nucleotide-binding</keyword>
<dbReference type="Proteomes" id="UP000177870">
    <property type="component" value="Chromosome"/>
</dbReference>
<evidence type="ECO:0000259" key="10">
    <source>
        <dbReference type="PROSITE" id="PS50929"/>
    </source>
</evidence>
<dbReference type="SUPFAM" id="SSF52540">
    <property type="entry name" value="P-loop containing nucleoside triphosphate hydrolases"/>
    <property type="match status" value="1"/>
</dbReference>
<keyword evidence="6 8" id="KW-1133">Transmembrane helix</keyword>
<dbReference type="AlphaFoldDB" id="A0A1D8TM88"/>
<protein>
    <recommendedName>
        <fullName evidence="13">ABC transporter ATP-binding protein</fullName>
    </recommendedName>
</protein>
<dbReference type="STRING" id="1458985.BJP34_04260"/>
<dbReference type="GO" id="GO:0005886">
    <property type="term" value="C:plasma membrane"/>
    <property type="evidence" value="ECO:0007669"/>
    <property type="project" value="UniProtKB-SubCell"/>
</dbReference>
<dbReference type="KEGG" id="mpro:BJP34_04260"/>
<dbReference type="InterPro" id="IPR017871">
    <property type="entry name" value="ABC_transporter-like_CS"/>
</dbReference>
<dbReference type="InterPro" id="IPR027417">
    <property type="entry name" value="P-loop_NTPase"/>
</dbReference>
<dbReference type="EMBL" id="CP017599">
    <property type="protein sequence ID" value="AOW98768.1"/>
    <property type="molecule type" value="Genomic_DNA"/>
</dbReference>
<name>A0A1D8TM88_9CYAN</name>
<dbReference type="GO" id="GO:0005524">
    <property type="term" value="F:ATP binding"/>
    <property type="evidence" value="ECO:0007669"/>
    <property type="project" value="UniProtKB-KW"/>
</dbReference>
<keyword evidence="2" id="KW-0813">Transport</keyword>
<dbReference type="RefSeq" id="WP_070391275.1">
    <property type="nucleotide sequence ID" value="NZ_CP017599.1"/>
</dbReference>
<dbReference type="PANTHER" id="PTHR24221:SF654">
    <property type="entry name" value="ATP-BINDING CASSETTE SUB-FAMILY B MEMBER 6"/>
    <property type="match status" value="1"/>
</dbReference>
<evidence type="ECO:0008006" key="13">
    <source>
        <dbReference type="Google" id="ProtNLM"/>
    </source>
</evidence>
<gene>
    <name evidence="11" type="ORF">BJP34_04260</name>
</gene>
<keyword evidence="7 8" id="KW-0472">Membrane</keyword>
<dbReference type="InterPro" id="IPR003439">
    <property type="entry name" value="ABC_transporter-like_ATP-bd"/>
</dbReference>
<dbReference type="Pfam" id="PF00005">
    <property type="entry name" value="ABC_tran"/>
    <property type="match status" value="1"/>
</dbReference>
<reference evidence="12" key="1">
    <citation type="submission" date="2016-10" db="EMBL/GenBank/DDBJ databases">
        <title>Comparative genomics uncovers the prolific and rare metabolic potential of the cyanobacterial genus Moorea.</title>
        <authorList>
            <person name="Leao T."/>
            <person name="Castelao G."/>
            <person name="Korobeynikov A."/>
            <person name="Monroe E.A."/>
            <person name="Podell S."/>
            <person name="Glukhov E."/>
            <person name="Allen E."/>
            <person name="Gerwick W.H."/>
            <person name="Gerwick L."/>
        </authorList>
    </citation>
    <scope>NUCLEOTIDE SEQUENCE [LARGE SCALE GENOMIC DNA]</scope>
    <source>
        <strain evidence="12">PAL-8-15-08-1</strain>
    </source>
</reference>
<evidence type="ECO:0000256" key="3">
    <source>
        <dbReference type="ARBA" id="ARBA00022692"/>
    </source>
</evidence>
<sequence>MKYVLQIFQIIKYPYVKHAVILVTVLLLIIPDIIEPLIIQNLFDNVFPNKDINLLIVMVLAFGVARLFGFLLEILEDYLSASFGPQIIFSIRQKLYSHLQKIDFITYSETPNGELVSRLLNDVNYLEEFLLVVFPSTIENILTVSLITLLLVKFNLLLALVLIPLSCLLNFAYKIKDKEIEELSAINRQYISEFQKFFNENIELHYLIKVFCLEKNRLKKHTKITQNYIRNNIQFVTLSKLVESLAELIPLTSKIVLYGLGGYLLITNQITLGSLIAFDYLLGLLVEPLSSVFKVNLQLQATIPAIKRILEYLELDTEKEGDLTVKKINYLKFEKVYFEYQNGQPILENLTFDIKAGQNIAFVGTSGAGKTTITNLLFRFYNPKEGSIKINDIDISSLKIKSLRQALGVCSQDTLLFNTTIKENLKYGNLNATDREIIEACKLSHIHHFLETLPEKYETVVGERGIKLSGGQKQRLAIARAILKNPQILILDEATSHLDSESENIIQESLKTVAEGRTTIIIAHRLSTVVNCDRIFVLNQGKIVEEGKHQELLKSQGVYYKLWHEQFRFDPIQ</sequence>
<feature type="transmembrane region" description="Helical" evidence="8">
    <location>
        <begin position="156"/>
        <end position="173"/>
    </location>
</feature>
<evidence type="ECO:0000313" key="11">
    <source>
        <dbReference type="EMBL" id="AOW98768.1"/>
    </source>
</evidence>
<evidence type="ECO:0000256" key="4">
    <source>
        <dbReference type="ARBA" id="ARBA00022741"/>
    </source>
</evidence>
<dbReference type="Gene3D" id="3.40.50.300">
    <property type="entry name" value="P-loop containing nucleotide triphosphate hydrolases"/>
    <property type="match status" value="1"/>
</dbReference>
<dbReference type="Gene3D" id="1.20.1560.10">
    <property type="entry name" value="ABC transporter type 1, transmembrane domain"/>
    <property type="match status" value="1"/>
</dbReference>
<dbReference type="FunFam" id="3.40.50.300:FF:000287">
    <property type="entry name" value="Multidrug ABC transporter ATP-binding protein"/>
    <property type="match status" value="1"/>
</dbReference>
<keyword evidence="5" id="KW-0067">ATP-binding</keyword>
<evidence type="ECO:0000256" key="1">
    <source>
        <dbReference type="ARBA" id="ARBA00004651"/>
    </source>
</evidence>
<dbReference type="PROSITE" id="PS50893">
    <property type="entry name" value="ABC_TRANSPORTER_2"/>
    <property type="match status" value="1"/>
</dbReference>
<evidence type="ECO:0000259" key="9">
    <source>
        <dbReference type="PROSITE" id="PS50893"/>
    </source>
</evidence>
<feature type="transmembrane region" description="Helical" evidence="8">
    <location>
        <begin position="129"/>
        <end position="150"/>
    </location>
</feature>
<dbReference type="InterPro" id="IPR011527">
    <property type="entry name" value="ABC1_TM_dom"/>
</dbReference>
<dbReference type="InterPro" id="IPR039421">
    <property type="entry name" value="Type_1_exporter"/>
</dbReference>
<dbReference type="InterPro" id="IPR036640">
    <property type="entry name" value="ABC1_TM_sf"/>
</dbReference>
<feature type="transmembrane region" description="Helical" evidence="8">
    <location>
        <begin position="52"/>
        <end position="72"/>
    </location>
</feature>
<evidence type="ECO:0000256" key="7">
    <source>
        <dbReference type="ARBA" id="ARBA00023136"/>
    </source>
</evidence>
<keyword evidence="3 8" id="KW-0812">Transmembrane</keyword>
<proteinExistence type="predicted"/>
<evidence type="ECO:0000256" key="6">
    <source>
        <dbReference type="ARBA" id="ARBA00022989"/>
    </source>
</evidence>
<dbReference type="PROSITE" id="PS50929">
    <property type="entry name" value="ABC_TM1F"/>
    <property type="match status" value="1"/>
</dbReference>
<dbReference type="InterPro" id="IPR003593">
    <property type="entry name" value="AAA+_ATPase"/>
</dbReference>
<dbReference type="SUPFAM" id="SSF90123">
    <property type="entry name" value="ABC transporter transmembrane region"/>
    <property type="match status" value="1"/>
</dbReference>
<dbReference type="CDD" id="cd07346">
    <property type="entry name" value="ABC_6TM_exporters"/>
    <property type="match status" value="1"/>
</dbReference>
<dbReference type="GO" id="GO:0016887">
    <property type="term" value="F:ATP hydrolysis activity"/>
    <property type="evidence" value="ECO:0007669"/>
    <property type="project" value="InterPro"/>
</dbReference>
<dbReference type="OrthoDB" id="9761126at2"/>
<accession>A0A1D8TM88</accession>
<evidence type="ECO:0000256" key="8">
    <source>
        <dbReference type="SAM" id="Phobius"/>
    </source>
</evidence>
<comment type="subcellular location">
    <subcellularLocation>
        <location evidence="1">Cell membrane</location>
        <topology evidence="1">Multi-pass membrane protein</topology>
    </subcellularLocation>
</comment>
<dbReference type="Pfam" id="PF00664">
    <property type="entry name" value="ABC_membrane"/>
    <property type="match status" value="1"/>
</dbReference>
<evidence type="ECO:0000256" key="2">
    <source>
        <dbReference type="ARBA" id="ARBA00022448"/>
    </source>
</evidence>
<feature type="transmembrane region" description="Helical" evidence="8">
    <location>
        <begin position="20"/>
        <end position="40"/>
    </location>
</feature>
<dbReference type="GO" id="GO:0140359">
    <property type="term" value="F:ABC-type transporter activity"/>
    <property type="evidence" value="ECO:0007669"/>
    <property type="project" value="InterPro"/>
</dbReference>
<dbReference type="SMART" id="SM00382">
    <property type="entry name" value="AAA"/>
    <property type="match status" value="1"/>
</dbReference>
<feature type="domain" description="ABC transmembrane type-1" evidence="10">
    <location>
        <begin position="19"/>
        <end position="301"/>
    </location>
</feature>
<feature type="domain" description="ABC transporter" evidence="9">
    <location>
        <begin position="331"/>
        <end position="565"/>
    </location>
</feature>
<dbReference type="PROSITE" id="PS00211">
    <property type="entry name" value="ABC_TRANSPORTER_1"/>
    <property type="match status" value="1"/>
</dbReference>
<organism evidence="11 12">
    <name type="scientific">Moorena producens PAL-8-15-08-1</name>
    <dbReference type="NCBI Taxonomy" id="1458985"/>
    <lineage>
        <taxon>Bacteria</taxon>
        <taxon>Bacillati</taxon>
        <taxon>Cyanobacteriota</taxon>
        <taxon>Cyanophyceae</taxon>
        <taxon>Coleofasciculales</taxon>
        <taxon>Coleofasciculaceae</taxon>
        <taxon>Moorena</taxon>
    </lineage>
</organism>
<evidence type="ECO:0000313" key="12">
    <source>
        <dbReference type="Proteomes" id="UP000177870"/>
    </source>
</evidence>
<dbReference type="PANTHER" id="PTHR24221">
    <property type="entry name" value="ATP-BINDING CASSETTE SUB-FAMILY B"/>
    <property type="match status" value="1"/>
</dbReference>
<evidence type="ECO:0000256" key="5">
    <source>
        <dbReference type="ARBA" id="ARBA00022840"/>
    </source>
</evidence>